<keyword evidence="2" id="KW-0812">Transmembrane</keyword>
<dbReference type="AlphaFoldDB" id="A0A370HY37"/>
<organism evidence="3 4">
    <name type="scientific">Nocardia pseudobrasiliensis</name>
    <dbReference type="NCBI Taxonomy" id="45979"/>
    <lineage>
        <taxon>Bacteria</taxon>
        <taxon>Bacillati</taxon>
        <taxon>Actinomycetota</taxon>
        <taxon>Actinomycetes</taxon>
        <taxon>Mycobacteriales</taxon>
        <taxon>Nocardiaceae</taxon>
        <taxon>Nocardia</taxon>
    </lineage>
</organism>
<feature type="region of interest" description="Disordered" evidence="1">
    <location>
        <begin position="140"/>
        <end position="163"/>
    </location>
</feature>
<name>A0A370HY37_9NOCA</name>
<evidence type="ECO:0000313" key="4">
    <source>
        <dbReference type="Proteomes" id="UP000254869"/>
    </source>
</evidence>
<evidence type="ECO:0000256" key="2">
    <source>
        <dbReference type="SAM" id="Phobius"/>
    </source>
</evidence>
<dbReference type="Proteomes" id="UP000254869">
    <property type="component" value="Unassembled WGS sequence"/>
</dbReference>
<dbReference type="RefSeq" id="WP_068006026.1">
    <property type="nucleotide sequence ID" value="NZ_QQBC01000010.1"/>
</dbReference>
<accession>A0A370HY37</accession>
<evidence type="ECO:0000313" key="3">
    <source>
        <dbReference type="EMBL" id="RDI63369.1"/>
    </source>
</evidence>
<keyword evidence="2" id="KW-0472">Membrane</keyword>
<sequence>MGRDEWETPQQQAIRRKNRIRLAIVGPIAIIAVAIAIIAYMRDPEQSGPAPATHVAAAFHGQWRGVADNGRDTFDVVLTFDETTGGNTATSSSTDRASGIRCERHEVVTASTDTELTFQADTATGGEGCDPGTKSTVQLHTDGSLDYRSPGRGGTVTGTLRKG</sequence>
<keyword evidence="4" id="KW-1185">Reference proteome</keyword>
<feature type="transmembrane region" description="Helical" evidence="2">
    <location>
        <begin position="20"/>
        <end position="41"/>
    </location>
</feature>
<keyword evidence="2" id="KW-1133">Transmembrane helix</keyword>
<evidence type="ECO:0000256" key="1">
    <source>
        <dbReference type="SAM" id="MobiDB-lite"/>
    </source>
</evidence>
<protein>
    <submittedName>
        <fullName evidence="3">Uncharacterized protein</fullName>
    </submittedName>
</protein>
<gene>
    <name evidence="3" type="ORF">DFR76_11066</name>
</gene>
<proteinExistence type="predicted"/>
<comment type="caution">
    <text evidence="3">The sequence shown here is derived from an EMBL/GenBank/DDBJ whole genome shotgun (WGS) entry which is preliminary data.</text>
</comment>
<reference evidence="3 4" key="1">
    <citation type="submission" date="2018-07" db="EMBL/GenBank/DDBJ databases">
        <title>Genomic Encyclopedia of Type Strains, Phase IV (KMG-IV): sequencing the most valuable type-strain genomes for metagenomic binning, comparative biology and taxonomic classification.</title>
        <authorList>
            <person name="Goeker M."/>
        </authorList>
    </citation>
    <scope>NUCLEOTIDE SEQUENCE [LARGE SCALE GENOMIC DNA]</scope>
    <source>
        <strain evidence="3 4">DSM 44290</strain>
    </source>
</reference>
<dbReference type="EMBL" id="QQBC01000010">
    <property type="protein sequence ID" value="RDI63369.1"/>
    <property type="molecule type" value="Genomic_DNA"/>
</dbReference>